<dbReference type="InterPro" id="IPR028871">
    <property type="entry name" value="BlueCu_1_BS"/>
</dbReference>
<dbReference type="Gene3D" id="2.60.40.420">
    <property type="entry name" value="Cupredoxins - blue copper proteins"/>
    <property type="match status" value="1"/>
</dbReference>
<feature type="compositionally biased region" description="Pro residues" evidence="3">
    <location>
        <begin position="137"/>
        <end position="175"/>
    </location>
</feature>
<dbReference type="SUPFAM" id="SSF49503">
    <property type="entry name" value="Cupredoxins"/>
    <property type="match status" value="1"/>
</dbReference>
<dbReference type="InterPro" id="IPR039391">
    <property type="entry name" value="Phytocyanin-like"/>
</dbReference>
<keyword evidence="1" id="KW-0479">Metal-binding</keyword>
<dbReference type="PROSITE" id="PS51485">
    <property type="entry name" value="PHYTOCYANIN"/>
    <property type="match status" value="1"/>
</dbReference>
<dbReference type="EMBL" id="JARPOI010000013">
    <property type="protein sequence ID" value="KAJ9163087.1"/>
    <property type="molecule type" value="Genomic_DNA"/>
</dbReference>
<dbReference type="Proteomes" id="UP001174677">
    <property type="component" value="Chromosome 13"/>
</dbReference>
<dbReference type="PROSITE" id="PS00196">
    <property type="entry name" value="COPPER_BLUE"/>
    <property type="match status" value="1"/>
</dbReference>
<feature type="chain" id="PRO_5047520811" description="Phytocyanin domain-containing protein" evidence="4">
    <location>
        <begin position="29"/>
        <end position="200"/>
    </location>
</feature>
<feature type="domain" description="Phytocyanin" evidence="5">
    <location>
        <begin position="29"/>
        <end position="131"/>
    </location>
</feature>
<dbReference type="InterPro" id="IPR003245">
    <property type="entry name" value="Phytocyanin_dom"/>
</dbReference>
<proteinExistence type="predicted"/>
<dbReference type="PANTHER" id="PTHR33021:SF494">
    <property type="entry name" value="BLUE COPPER PROTEIN"/>
    <property type="match status" value="1"/>
</dbReference>
<accession>A0ABQ9LA19</accession>
<evidence type="ECO:0000313" key="6">
    <source>
        <dbReference type="EMBL" id="KAJ9163087.1"/>
    </source>
</evidence>
<evidence type="ECO:0000313" key="7">
    <source>
        <dbReference type="Proteomes" id="UP001174677"/>
    </source>
</evidence>
<protein>
    <recommendedName>
        <fullName evidence="5">Phytocyanin domain-containing protein</fullName>
    </recommendedName>
</protein>
<evidence type="ECO:0000256" key="4">
    <source>
        <dbReference type="SAM" id="SignalP"/>
    </source>
</evidence>
<keyword evidence="2" id="KW-0186">Copper</keyword>
<feature type="signal peptide" evidence="4">
    <location>
        <begin position="1"/>
        <end position="28"/>
    </location>
</feature>
<keyword evidence="7" id="KW-1185">Reference proteome</keyword>
<name>A0ABQ9LA19_HEVBR</name>
<dbReference type="PANTHER" id="PTHR33021">
    <property type="entry name" value="BLUE COPPER PROTEIN"/>
    <property type="match status" value="1"/>
</dbReference>
<keyword evidence="4" id="KW-0732">Signal</keyword>
<evidence type="ECO:0000256" key="1">
    <source>
        <dbReference type="ARBA" id="ARBA00022723"/>
    </source>
</evidence>
<dbReference type="InterPro" id="IPR008972">
    <property type="entry name" value="Cupredoxin"/>
</dbReference>
<dbReference type="Pfam" id="PF02298">
    <property type="entry name" value="Cu_bind_like"/>
    <property type="match status" value="1"/>
</dbReference>
<comment type="caution">
    <text evidence="6">The sequence shown here is derived from an EMBL/GenBank/DDBJ whole genome shotgun (WGS) entry which is preliminary data.</text>
</comment>
<gene>
    <name evidence="6" type="ORF">P3X46_022797</name>
</gene>
<evidence type="ECO:0000259" key="5">
    <source>
        <dbReference type="PROSITE" id="PS51485"/>
    </source>
</evidence>
<reference evidence="6" key="1">
    <citation type="journal article" date="2023" name="Plant Biotechnol. J.">
        <title>Chromosome-level wild Hevea brasiliensis genome provides new tools for genomic-assisted breeding and valuable loci to elevate rubber yield.</title>
        <authorList>
            <person name="Cheng H."/>
            <person name="Song X."/>
            <person name="Hu Y."/>
            <person name="Wu T."/>
            <person name="Yang Q."/>
            <person name="An Z."/>
            <person name="Feng S."/>
            <person name="Deng Z."/>
            <person name="Wu W."/>
            <person name="Zeng X."/>
            <person name="Tu M."/>
            <person name="Wang X."/>
            <person name="Huang H."/>
        </authorList>
    </citation>
    <scope>NUCLEOTIDE SEQUENCE</scope>
    <source>
        <strain evidence="6">MT/VB/25A 57/8</strain>
    </source>
</reference>
<evidence type="ECO:0000256" key="2">
    <source>
        <dbReference type="ARBA" id="ARBA00023008"/>
    </source>
</evidence>
<organism evidence="6 7">
    <name type="scientific">Hevea brasiliensis</name>
    <name type="common">Para rubber tree</name>
    <name type="synonym">Siphonia brasiliensis</name>
    <dbReference type="NCBI Taxonomy" id="3981"/>
    <lineage>
        <taxon>Eukaryota</taxon>
        <taxon>Viridiplantae</taxon>
        <taxon>Streptophyta</taxon>
        <taxon>Embryophyta</taxon>
        <taxon>Tracheophyta</taxon>
        <taxon>Spermatophyta</taxon>
        <taxon>Magnoliopsida</taxon>
        <taxon>eudicotyledons</taxon>
        <taxon>Gunneridae</taxon>
        <taxon>Pentapetalae</taxon>
        <taxon>rosids</taxon>
        <taxon>fabids</taxon>
        <taxon>Malpighiales</taxon>
        <taxon>Euphorbiaceae</taxon>
        <taxon>Crotonoideae</taxon>
        <taxon>Micrandreae</taxon>
        <taxon>Hevea</taxon>
    </lineage>
</organism>
<feature type="region of interest" description="Disordered" evidence="3">
    <location>
        <begin position="129"/>
        <end position="181"/>
    </location>
</feature>
<sequence length="200" mass="20441">MAKRINMAILFASVAIVTAGLSVKGAEAAVFVVGDTFGWQIPTNSTFYSSWASSHNFSVGDTLLFNFTTGVHDVANVTLDAYTNCNASNTLTVINTGPANVPLTATGMHYYICTFPGHCSSGQKLAVNVGGSTSSTPSPPGTTTNPPPPGTTANPPPPGTTANPPPPPPPPPPPGSSATSTNADSVALMWMSIALGFMFI</sequence>
<evidence type="ECO:0000256" key="3">
    <source>
        <dbReference type="SAM" id="MobiDB-lite"/>
    </source>
</evidence>